<reference evidence="2 3" key="1">
    <citation type="submission" date="2018-07" db="EMBL/GenBank/DDBJ databases">
        <title>Genomic Encyclopedia of Type Strains, Phase III (KMG-III): the genomes of soil and plant-associated and newly described type strains.</title>
        <authorList>
            <person name="Whitman W."/>
        </authorList>
    </citation>
    <scope>NUCLEOTIDE SEQUENCE [LARGE SCALE GENOMIC DNA]</scope>
    <source>
        <strain evidence="2 3">CECT 8487</strain>
    </source>
</reference>
<gene>
    <name evidence="2" type="ORF">DFQ02_10629</name>
</gene>
<evidence type="ECO:0000313" key="2">
    <source>
        <dbReference type="EMBL" id="RED47402.1"/>
    </source>
</evidence>
<accession>A0A3D9HD40</accession>
<name>A0A3D9HD40_9FLAO</name>
<dbReference type="SUPFAM" id="SSF55008">
    <property type="entry name" value="HMA, heavy metal-associated domain"/>
    <property type="match status" value="1"/>
</dbReference>
<keyword evidence="3" id="KW-1185">Reference proteome</keyword>
<dbReference type="EMBL" id="QRDX01000006">
    <property type="protein sequence ID" value="RED47402.1"/>
    <property type="molecule type" value="Genomic_DNA"/>
</dbReference>
<comment type="caution">
    <text evidence="2">The sequence shown here is derived from an EMBL/GenBank/DDBJ whole genome shotgun (WGS) entry which is preliminary data.</text>
</comment>
<proteinExistence type="predicted"/>
<dbReference type="Gene3D" id="3.30.70.100">
    <property type="match status" value="1"/>
</dbReference>
<evidence type="ECO:0000259" key="1">
    <source>
        <dbReference type="PROSITE" id="PS50846"/>
    </source>
</evidence>
<dbReference type="InterPro" id="IPR006121">
    <property type="entry name" value="HMA_dom"/>
</dbReference>
<dbReference type="AlphaFoldDB" id="A0A3D9HD40"/>
<dbReference type="CDD" id="cd00371">
    <property type="entry name" value="HMA"/>
    <property type="match status" value="1"/>
</dbReference>
<dbReference type="Proteomes" id="UP000256629">
    <property type="component" value="Unassembled WGS sequence"/>
</dbReference>
<feature type="domain" description="HMA" evidence="1">
    <location>
        <begin position="9"/>
        <end position="74"/>
    </location>
</feature>
<protein>
    <submittedName>
        <fullName evidence="2">Copper chaperone CopZ</fullName>
    </submittedName>
</protein>
<sequence length="97" mass="10857">MFVLQRYKMKTTIEIQNLKCGGCANTIITKLSELEFVDNVEVDNNDNTVTFSYEKEVTLNTVKKLLAKLGYPEVGDKNALSTKAKSFVSCAIGRMNK</sequence>
<dbReference type="InterPro" id="IPR036163">
    <property type="entry name" value="HMA_dom_sf"/>
</dbReference>
<dbReference type="PROSITE" id="PS50846">
    <property type="entry name" value="HMA_2"/>
    <property type="match status" value="1"/>
</dbReference>
<dbReference type="GO" id="GO:0046872">
    <property type="term" value="F:metal ion binding"/>
    <property type="evidence" value="ECO:0007669"/>
    <property type="project" value="InterPro"/>
</dbReference>
<organism evidence="2 3">
    <name type="scientific">Seonamhaeicola aphaedonensis</name>
    <dbReference type="NCBI Taxonomy" id="1461338"/>
    <lineage>
        <taxon>Bacteria</taxon>
        <taxon>Pseudomonadati</taxon>
        <taxon>Bacteroidota</taxon>
        <taxon>Flavobacteriia</taxon>
        <taxon>Flavobacteriales</taxon>
        <taxon>Flavobacteriaceae</taxon>
    </lineage>
</organism>
<evidence type="ECO:0000313" key="3">
    <source>
        <dbReference type="Proteomes" id="UP000256629"/>
    </source>
</evidence>
<dbReference type="Pfam" id="PF00403">
    <property type="entry name" value="HMA"/>
    <property type="match status" value="1"/>
</dbReference>